<dbReference type="OrthoDB" id="8687355at2"/>
<dbReference type="Proteomes" id="UP000274786">
    <property type="component" value="Unassembled WGS sequence"/>
</dbReference>
<evidence type="ECO:0000313" key="2">
    <source>
        <dbReference type="Proteomes" id="UP000274786"/>
    </source>
</evidence>
<reference evidence="1 2" key="1">
    <citation type="submission" date="2018-10" db="EMBL/GenBank/DDBJ databases">
        <title>Comparative analysis of microorganisms from saline springs in Andes Mountain Range, Colombia.</title>
        <authorList>
            <person name="Rubin E."/>
        </authorList>
    </citation>
    <scope>NUCLEOTIDE SEQUENCE [LARGE SCALE GENOMIC DNA]</scope>
    <source>
        <strain evidence="1 2">USBA GBX 843</strain>
    </source>
</reference>
<accession>A0A498CLW3</accession>
<organism evidence="1 2">
    <name type="scientific">Stenotrophomonas rhizophila</name>
    <dbReference type="NCBI Taxonomy" id="216778"/>
    <lineage>
        <taxon>Bacteria</taxon>
        <taxon>Pseudomonadati</taxon>
        <taxon>Pseudomonadota</taxon>
        <taxon>Gammaproteobacteria</taxon>
        <taxon>Lysobacterales</taxon>
        <taxon>Lysobacteraceae</taxon>
        <taxon>Stenotrophomonas</taxon>
    </lineage>
</organism>
<dbReference type="AlphaFoldDB" id="A0A498CLW3"/>
<comment type="caution">
    <text evidence="1">The sequence shown here is derived from an EMBL/GenBank/DDBJ whole genome shotgun (WGS) entry which is preliminary data.</text>
</comment>
<evidence type="ECO:0000313" key="1">
    <source>
        <dbReference type="EMBL" id="RLK57630.1"/>
    </source>
</evidence>
<proteinExistence type="predicted"/>
<protein>
    <submittedName>
        <fullName evidence="1">Uncharacterized protein</fullName>
    </submittedName>
</protein>
<dbReference type="RefSeq" id="WP_121040511.1">
    <property type="nucleotide sequence ID" value="NZ_RCDC01000004.1"/>
</dbReference>
<gene>
    <name evidence="1" type="ORF">BCL79_2040</name>
</gene>
<dbReference type="EMBL" id="RCDC01000004">
    <property type="protein sequence ID" value="RLK57630.1"/>
    <property type="molecule type" value="Genomic_DNA"/>
</dbReference>
<sequence>MPNLTIFIQAKKMPPEANLAELTERCTALCTDVLRAALDNVHFIYVAAHQGRGHPAYAEIKYRLEPFRTPSVMDAFMARLDEAIKRHTGLTARIRCFGYPAPAIYARN</sequence>
<name>A0A498CLW3_9GAMM</name>